<proteinExistence type="predicted"/>
<evidence type="ECO:0000313" key="1">
    <source>
        <dbReference type="Proteomes" id="UP000046393"/>
    </source>
</evidence>
<evidence type="ECO:0000313" key="2">
    <source>
        <dbReference type="WBParaSite" id="SMUV_0000358901-mRNA-1"/>
    </source>
</evidence>
<accession>A0A0N5AGW2</accession>
<organism evidence="1 2">
    <name type="scientific">Syphacia muris</name>
    <dbReference type="NCBI Taxonomy" id="451379"/>
    <lineage>
        <taxon>Eukaryota</taxon>
        <taxon>Metazoa</taxon>
        <taxon>Ecdysozoa</taxon>
        <taxon>Nematoda</taxon>
        <taxon>Chromadorea</taxon>
        <taxon>Rhabditida</taxon>
        <taxon>Spirurina</taxon>
        <taxon>Oxyuridomorpha</taxon>
        <taxon>Oxyuroidea</taxon>
        <taxon>Oxyuridae</taxon>
        <taxon>Syphacia</taxon>
    </lineage>
</organism>
<sequence length="98" mass="10553">MIIFIYWFSQSVSLDVADADADADAAPAPTPAPTPTLTPTPVWGARRRGRGGFAVVAMEYVSVFVCASLSVCRQRVNVAGCLQCTFIDIYYIAAVRCC</sequence>
<dbReference type="WBParaSite" id="SMUV_0000358901-mRNA-1">
    <property type="protein sequence ID" value="SMUV_0000358901-mRNA-1"/>
    <property type="gene ID" value="SMUV_0000358901"/>
</dbReference>
<dbReference type="Proteomes" id="UP000046393">
    <property type="component" value="Unplaced"/>
</dbReference>
<protein>
    <submittedName>
        <fullName evidence="2">Secreted protein</fullName>
    </submittedName>
</protein>
<reference evidence="2" key="1">
    <citation type="submission" date="2017-02" db="UniProtKB">
        <authorList>
            <consortium name="WormBaseParasite"/>
        </authorList>
    </citation>
    <scope>IDENTIFICATION</scope>
</reference>
<dbReference type="AlphaFoldDB" id="A0A0N5AGW2"/>
<name>A0A0N5AGW2_9BILA</name>
<keyword evidence="1" id="KW-1185">Reference proteome</keyword>